<accession>A0A364RI91</accession>
<keyword evidence="4" id="KW-1185">Reference proteome</keyword>
<dbReference type="OrthoDB" id="946181at2"/>
<name>A0A364RI91_9BACT</name>
<protein>
    <recommendedName>
        <fullName evidence="5">Lipoprotein</fullName>
    </recommendedName>
</protein>
<organism evidence="3 4">
    <name type="scientific">Pontibacter arcticus</name>
    <dbReference type="NCBI Taxonomy" id="2080288"/>
    <lineage>
        <taxon>Bacteria</taxon>
        <taxon>Pseudomonadati</taxon>
        <taxon>Bacteroidota</taxon>
        <taxon>Cytophagia</taxon>
        <taxon>Cytophagales</taxon>
        <taxon>Hymenobacteraceae</taxon>
        <taxon>Pontibacter</taxon>
    </lineage>
</organism>
<dbReference type="RefSeq" id="WP_112304128.1">
    <property type="nucleotide sequence ID" value="NZ_QMDV01000001.1"/>
</dbReference>
<feature type="compositionally biased region" description="Low complexity" evidence="1">
    <location>
        <begin position="28"/>
        <end position="48"/>
    </location>
</feature>
<dbReference type="EMBL" id="QMDV01000001">
    <property type="protein sequence ID" value="RAU84001.1"/>
    <property type="molecule type" value="Genomic_DNA"/>
</dbReference>
<evidence type="ECO:0008006" key="5">
    <source>
        <dbReference type="Google" id="ProtNLM"/>
    </source>
</evidence>
<gene>
    <name evidence="3" type="ORF">DP923_02785</name>
</gene>
<dbReference type="InterPro" id="IPR038643">
    <property type="entry name" value="PliI_sf"/>
</dbReference>
<feature type="region of interest" description="Disordered" evidence="1">
    <location>
        <begin position="24"/>
        <end position="48"/>
    </location>
</feature>
<dbReference type="Gene3D" id="2.40.128.460">
    <property type="entry name" value="Periplasmic lysozyme inhibitor of I-type lysozyme"/>
    <property type="match status" value="1"/>
</dbReference>
<proteinExistence type="predicted"/>
<evidence type="ECO:0000256" key="1">
    <source>
        <dbReference type="SAM" id="MobiDB-lite"/>
    </source>
</evidence>
<evidence type="ECO:0000313" key="3">
    <source>
        <dbReference type="EMBL" id="RAU84001.1"/>
    </source>
</evidence>
<sequence>MKKRTYSILAFILCLSACTSEAPTETGAAANPTEEPTDTTPAAPTQTDNTISYQEQLESGGMRFDIRTTGEGTMRSLAISVERPGLDPVRIDEQLEGTVESTVTTDLNNNKKPELLVFVTGAGTGSYGKLYGYEFDNQYWGALQLPELTEAQSKGYMGHDEFEIKEGRLTRTFPVYLDSDPNSTPSGGFRSIVYSLGNDLHFKVIATNQAAE</sequence>
<evidence type="ECO:0000256" key="2">
    <source>
        <dbReference type="SAM" id="SignalP"/>
    </source>
</evidence>
<reference evidence="3 4" key="2">
    <citation type="submission" date="2018-07" db="EMBL/GenBank/DDBJ databases">
        <title>Pontibacter sp. 2b14 genomic sequence and assembly.</title>
        <authorList>
            <person name="Du Z.-J."/>
        </authorList>
    </citation>
    <scope>NUCLEOTIDE SEQUENCE [LARGE SCALE GENOMIC DNA]</scope>
    <source>
        <strain evidence="3 4">2b14</strain>
    </source>
</reference>
<keyword evidence="2" id="KW-0732">Signal</keyword>
<feature type="signal peptide" evidence="2">
    <location>
        <begin position="1"/>
        <end position="22"/>
    </location>
</feature>
<evidence type="ECO:0000313" key="4">
    <source>
        <dbReference type="Proteomes" id="UP000251692"/>
    </source>
</evidence>
<feature type="chain" id="PRO_5016966324" description="Lipoprotein" evidence="2">
    <location>
        <begin position="23"/>
        <end position="212"/>
    </location>
</feature>
<reference evidence="3 4" key="1">
    <citation type="submission" date="2018-06" db="EMBL/GenBank/DDBJ databases">
        <authorList>
            <person name="Liu Z.-W."/>
        </authorList>
    </citation>
    <scope>NUCLEOTIDE SEQUENCE [LARGE SCALE GENOMIC DNA]</scope>
    <source>
        <strain evidence="3 4">2b14</strain>
    </source>
</reference>
<comment type="caution">
    <text evidence="3">The sequence shown here is derived from an EMBL/GenBank/DDBJ whole genome shotgun (WGS) entry which is preliminary data.</text>
</comment>
<dbReference type="Proteomes" id="UP000251692">
    <property type="component" value="Unassembled WGS sequence"/>
</dbReference>
<dbReference type="AlphaFoldDB" id="A0A364RI91"/>